<keyword evidence="6" id="KW-0677">Repeat</keyword>
<evidence type="ECO:0000256" key="3">
    <source>
        <dbReference type="ARBA" id="ARBA00022448"/>
    </source>
</evidence>
<evidence type="ECO:0000256" key="8">
    <source>
        <dbReference type="ARBA" id="ARBA00023140"/>
    </source>
</evidence>
<dbReference type="PRINTS" id="PR00320">
    <property type="entry name" value="GPROTEINBRPT"/>
</dbReference>
<dbReference type="InterPro" id="IPR036322">
    <property type="entry name" value="WD40_repeat_dom_sf"/>
</dbReference>
<dbReference type="GO" id="GO:0016558">
    <property type="term" value="P:protein import into peroxisome matrix"/>
    <property type="evidence" value="ECO:0007669"/>
    <property type="project" value="InterPro"/>
</dbReference>
<keyword evidence="8" id="KW-0576">Peroxisome</keyword>
<reference evidence="12 13" key="1">
    <citation type="journal article" date="2016" name="Mol. Biol. Evol.">
        <title>Comparative Genomics of Early-Diverging Mushroom-Forming Fungi Provides Insights into the Origins of Lignocellulose Decay Capabilities.</title>
        <authorList>
            <person name="Nagy L.G."/>
            <person name="Riley R."/>
            <person name="Tritt A."/>
            <person name="Adam C."/>
            <person name="Daum C."/>
            <person name="Floudas D."/>
            <person name="Sun H."/>
            <person name="Yadav J.S."/>
            <person name="Pangilinan J."/>
            <person name="Larsson K.H."/>
            <person name="Matsuura K."/>
            <person name="Barry K."/>
            <person name="Labutti K."/>
            <person name="Kuo R."/>
            <person name="Ohm R.A."/>
            <person name="Bhattacharya S.S."/>
            <person name="Shirouzu T."/>
            <person name="Yoshinaga Y."/>
            <person name="Martin F.M."/>
            <person name="Grigoriev I.V."/>
            <person name="Hibbett D.S."/>
        </authorList>
    </citation>
    <scope>NUCLEOTIDE SEQUENCE [LARGE SCALE GENOMIC DNA]</scope>
    <source>
        <strain evidence="12 13">HHB9708</strain>
    </source>
</reference>
<dbReference type="GO" id="GO:0005782">
    <property type="term" value="C:peroxisomal matrix"/>
    <property type="evidence" value="ECO:0007669"/>
    <property type="project" value="UniProtKB-SubCell"/>
</dbReference>
<dbReference type="InterPro" id="IPR044536">
    <property type="entry name" value="PEX7"/>
</dbReference>
<keyword evidence="7" id="KW-0653">Protein transport</keyword>
<dbReference type="STRING" id="1314777.A0A164W725"/>
<evidence type="ECO:0000256" key="6">
    <source>
        <dbReference type="ARBA" id="ARBA00022737"/>
    </source>
</evidence>
<dbReference type="GO" id="GO:0005053">
    <property type="term" value="F:peroxisome matrix targeting signal-2 binding"/>
    <property type="evidence" value="ECO:0007669"/>
    <property type="project" value="InterPro"/>
</dbReference>
<comment type="similarity">
    <text evidence="9">Belongs to the WD repeat peroxin-7 family.</text>
</comment>
<dbReference type="EMBL" id="KV419403">
    <property type="protein sequence ID" value="KZS94792.1"/>
    <property type="molecule type" value="Genomic_DNA"/>
</dbReference>
<feature type="repeat" description="WD" evidence="11">
    <location>
        <begin position="211"/>
        <end position="244"/>
    </location>
</feature>
<keyword evidence="13" id="KW-1185">Reference proteome</keyword>
<dbReference type="GO" id="GO:0005829">
    <property type="term" value="C:cytosol"/>
    <property type="evidence" value="ECO:0007669"/>
    <property type="project" value="UniProtKB-SubCell"/>
</dbReference>
<evidence type="ECO:0000256" key="11">
    <source>
        <dbReference type="PROSITE-ProRule" id="PRU00221"/>
    </source>
</evidence>
<dbReference type="Gene3D" id="2.130.10.10">
    <property type="entry name" value="YVTN repeat-like/Quinoprotein amine dehydrogenase"/>
    <property type="match status" value="1"/>
</dbReference>
<proteinExistence type="inferred from homology"/>
<dbReference type="SUPFAM" id="SSF50978">
    <property type="entry name" value="WD40 repeat-like"/>
    <property type="match status" value="1"/>
</dbReference>
<dbReference type="PANTHER" id="PTHR46027">
    <property type="entry name" value="PEROXISOMAL TARGETING SIGNAL 2 RECEPTOR"/>
    <property type="match status" value="1"/>
</dbReference>
<evidence type="ECO:0000256" key="1">
    <source>
        <dbReference type="ARBA" id="ARBA00004253"/>
    </source>
</evidence>
<evidence type="ECO:0000256" key="9">
    <source>
        <dbReference type="ARBA" id="ARBA00024017"/>
    </source>
</evidence>
<dbReference type="Proteomes" id="UP000076722">
    <property type="component" value="Unassembled WGS sequence"/>
</dbReference>
<dbReference type="PANTHER" id="PTHR46027:SF1">
    <property type="entry name" value="PEROXISOMAL TARGETING SIGNAL 2 RECEPTOR"/>
    <property type="match status" value="1"/>
</dbReference>
<feature type="repeat" description="WD" evidence="11">
    <location>
        <begin position="272"/>
        <end position="304"/>
    </location>
</feature>
<dbReference type="SMART" id="SM00320">
    <property type="entry name" value="WD40"/>
    <property type="match status" value="6"/>
</dbReference>
<dbReference type="PROSITE" id="PS50294">
    <property type="entry name" value="WD_REPEATS_REGION"/>
    <property type="match status" value="1"/>
</dbReference>
<dbReference type="InterPro" id="IPR015943">
    <property type="entry name" value="WD40/YVTN_repeat-like_dom_sf"/>
</dbReference>
<evidence type="ECO:0000256" key="10">
    <source>
        <dbReference type="ARBA" id="ARBA00032565"/>
    </source>
</evidence>
<gene>
    <name evidence="12" type="ORF">SISNIDRAFT_439578</name>
</gene>
<accession>A0A164W725</accession>
<keyword evidence="3" id="KW-0813">Transport</keyword>
<organism evidence="12 13">
    <name type="scientific">Sistotremastrum niveocremeum HHB9708</name>
    <dbReference type="NCBI Taxonomy" id="1314777"/>
    <lineage>
        <taxon>Eukaryota</taxon>
        <taxon>Fungi</taxon>
        <taxon>Dikarya</taxon>
        <taxon>Basidiomycota</taxon>
        <taxon>Agaricomycotina</taxon>
        <taxon>Agaricomycetes</taxon>
        <taxon>Sistotremastrales</taxon>
        <taxon>Sistotremastraceae</taxon>
        <taxon>Sertulicium</taxon>
        <taxon>Sertulicium niveocremeum</taxon>
    </lineage>
</organism>
<name>A0A164W725_9AGAM</name>
<dbReference type="AlphaFoldDB" id="A0A164W725"/>
<protein>
    <recommendedName>
        <fullName evidence="10">Peroxin-7</fullName>
    </recommendedName>
</protein>
<keyword evidence="5 11" id="KW-0853">WD repeat</keyword>
<evidence type="ECO:0000256" key="4">
    <source>
        <dbReference type="ARBA" id="ARBA00022490"/>
    </source>
</evidence>
<evidence type="ECO:0000256" key="7">
    <source>
        <dbReference type="ARBA" id="ARBA00022927"/>
    </source>
</evidence>
<evidence type="ECO:0000313" key="13">
    <source>
        <dbReference type="Proteomes" id="UP000076722"/>
    </source>
</evidence>
<keyword evidence="4" id="KW-0963">Cytoplasm</keyword>
<dbReference type="InterPro" id="IPR020472">
    <property type="entry name" value="WD40_PAC1"/>
</dbReference>
<evidence type="ECO:0000256" key="2">
    <source>
        <dbReference type="ARBA" id="ARBA00004514"/>
    </source>
</evidence>
<feature type="repeat" description="WD" evidence="11">
    <location>
        <begin position="157"/>
        <end position="199"/>
    </location>
</feature>
<evidence type="ECO:0000256" key="5">
    <source>
        <dbReference type="ARBA" id="ARBA00022574"/>
    </source>
</evidence>
<dbReference type="Pfam" id="PF00400">
    <property type="entry name" value="WD40"/>
    <property type="match status" value="4"/>
</dbReference>
<comment type="subcellular location">
    <subcellularLocation>
        <location evidence="2">Cytoplasm</location>
        <location evidence="2">Cytosol</location>
    </subcellularLocation>
    <subcellularLocation>
        <location evidence="1">Peroxisome matrix</location>
    </subcellularLocation>
</comment>
<evidence type="ECO:0000313" key="12">
    <source>
        <dbReference type="EMBL" id="KZS94792.1"/>
    </source>
</evidence>
<dbReference type="PROSITE" id="PS50082">
    <property type="entry name" value="WD_REPEATS_2"/>
    <property type="match status" value="3"/>
</dbReference>
<sequence length="354" mass="38952">MPPPLHPPPLNVQTPGFAHYSLAWSPFHNSRLALASSANYGLVGNGRLHIVSLLPGSVNGLNIDKQFDTQDGLFDVAWSEIHENQLAVASGDGSIKLFDVMINVREGDLPIRIWHEHTREAFSVDWSNIRKDQFMSCSWEGSIKIWTPELQRSVTTIPAHQACVYQALYSPHLPDIVASCSADGTLRIFDIRAPVSAQSLTNPVALPALTVPGSATELLTLDWNKYQQFYIATGGVDKVIRVWDCRMIRLGADANSSGPGGGQIGGACEAYLAGHEYAVRKVNWSPHRADVLASASYDMTCRIWTTKQGVPSSLLYIHDAHSEFVSGCAWSLYDEGILGTCAWDCRLNVFRPEF</sequence>
<dbReference type="OrthoDB" id="273771at2759"/>
<dbReference type="InterPro" id="IPR001680">
    <property type="entry name" value="WD40_rpt"/>
</dbReference>